<feature type="active site" evidence="7">
    <location>
        <position position="362"/>
    </location>
</feature>
<organism evidence="10 11">
    <name type="scientific">Musa acuminata subsp. malaccensis</name>
    <name type="common">Wild banana</name>
    <name type="synonym">Musa malaccensis</name>
    <dbReference type="NCBI Taxonomy" id="214687"/>
    <lineage>
        <taxon>Eukaryota</taxon>
        <taxon>Viridiplantae</taxon>
        <taxon>Streptophyta</taxon>
        <taxon>Embryophyta</taxon>
        <taxon>Tracheophyta</taxon>
        <taxon>Spermatophyta</taxon>
        <taxon>Magnoliopsida</taxon>
        <taxon>Liliopsida</taxon>
        <taxon>Zingiberales</taxon>
        <taxon>Musaceae</taxon>
        <taxon>Musa</taxon>
    </lineage>
</organism>
<dbReference type="InterPro" id="IPR001461">
    <property type="entry name" value="Aspartic_peptidase_A1"/>
</dbReference>
<dbReference type="CDD" id="cd05472">
    <property type="entry name" value="cnd41_like"/>
    <property type="match status" value="1"/>
</dbReference>
<evidence type="ECO:0000256" key="1">
    <source>
        <dbReference type="ARBA" id="ARBA00007447"/>
    </source>
</evidence>
<keyword evidence="3" id="KW-0732">Signal</keyword>
<dbReference type="InterPro" id="IPR033873">
    <property type="entry name" value="CND41-like"/>
</dbReference>
<dbReference type="PANTHER" id="PTHR13683">
    <property type="entry name" value="ASPARTYL PROTEASES"/>
    <property type="match status" value="1"/>
</dbReference>
<dbReference type="InterPro" id="IPR021109">
    <property type="entry name" value="Peptidase_aspartic_dom_sf"/>
</dbReference>
<dbReference type="Gene3D" id="2.40.70.10">
    <property type="entry name" value="Acid Proteases"/>
    <property type="match status" value="2"/>
</dbReference>
<evidence type="ECO:0000256" key="6">
    <source>
        <dbReference type="ARBA" id="ARBA00023157"/>
    </source>
</evidence>
<evidence type="ECO:0000313" key="9">
    <source>
        <dbReference type="EMBL" id="CAG1849086.1"/>
    </source>
</evidence>
<evidence type="ECO:0000256" key="4">
    <source>
        <dbReference type="ARBA" id="ARBA00022750"/>
    </source>
</evidence>
<dbReference type="Pfam" id="PF14541">
    <property type="entry name" value="TAXi_C"/>
    <property type="match status" value="1"/>
</dbReference>
<gene>
    <name evidence="9" type="ORF">GSMUA_206720.1</name>
</gene>
<dbReference type="InterPro" id="IPR033121">
    <property type="entry name" value="PEPTIDASE_A1"/>
</dbReference>
<dbReference type="InterPro" id="IPR032861">
    <property type="entry name" value="TAXi_N"/>
</dbReference>
<dbReference type="InParanoid" id="A0A804I859"/>
<feature type="domain" description="Peptidase A1" evidence="8">
    <location>
        <begin position="150"/>
        <end position="472"/>
    </location>
</feature>
<evidence type="ECO:0000256" key="3">
    <source>
        <dbReference type="ARBA" id="ARBA00022729"/>
    </source>
</evidence>
<evidence type="ECO:0000313" key="11">
    <source>
        <dbReference type="Proteomes" id="UP000012960"/>
    </source>
</evidence>
<evidence type="ECO:0000313" key="10">
    <source>
        <dbReference type="EnsemblPlants" id="Ma03_p03840.1"/>
    </source>
</evidence>
<name>A0A804I859_MUSAM</name>
<dbReference type="AlphaFoldDB" id="A0A804I859"/>
<dbReference type="SUPFAM" id="SSF50630">
    <property type="entry name" value="Acid proteases"/>
    <property type="match status" value="1"/>
</dbReference>
<dbReference type="PROSITE" id="PS51767">
    <property type="entry name" value="PEPTIDASE_A1"/>
    <property type="match status" value="1"/>
</dbReference>
<evidence type="ECO:0000256" key="5">
    <source>
        <dbReference type="ARBA" id="ARBA00022801"/>
    </source>
</evidence>
<keyword evidence="6" id="KW-1015">Disulfide bond</keyword>
<evidence type="ECO:0000259" key="8">
    <source>
        <dbReference type="PROSITE" id="PS51767"/>
    </source>
</evidence>
<evidence type="ECO:0000256" key="2">
    <source>
        <dbReference type="ARBA" id="ARBA00022670"/>
    </source>
</evidence>
<evidence type="ECO:0000256" key="7">
    <source>
        <dbReference type="PIRSR" id="PIRSR601461-1"/>
    </source>
</evidence>
<keyword evidence="4" id="KW-0064">Aspartyl protease</keyword>
<proteinExistence type="inferred from homology"/>
<keyword evidence="5" id="KW-0378">Hydrolase</keyword>
<feature type="active site" evidence="7">
    <location>
        <position position="168"/>
    </location>
</feature>
<dbReference type="Gramene" id="Ma03_t03840.1">
    <property type="protein sequence ID" value="Ma03_p03840.1"/>
    <property type="gene ID" value="Ma03_g03840"/>
</dbReference>
<dbReference type="GO" id="GO:0006508">
    <property type="term" value="P:proteolysis"/>
    <property type="evidence" value="ECO:0007669"/>
    <property type="project" value="UniProtKB-KW"/>
</dbReference>
<keyword evidence="2" id="KW-0645">Protease</keyword>
<sequence length="477" mass="51992">MVAEFFNVTWSSLSFAIIWECVSFTATYPALSELSIYHCRFQKYESMFLRTLVRADMEVYRVIPSRIAPDPLAWIVSPFSGSNFTAFPLVHRHGPCSPFDDKKLLSLEEILLKDQLRVNYLRRSALKSSAKPQVDDSKASIPAEYGGGEYVITVGYGTPSREQTVTMDTGSDLSWIQCKPCSACYSQQEPIFDPSQSSSYTAIPCNSQDCSQLRSSCSSSCAYGITYGDGSTTSGVYSYDRLTLSPNDVIEDFLFGCGTDNEGLFQDTAGLVGLGRGKRSLVSQTSQVYHSVFSYCLPSTPSSTGFLKLGEPGDASNTVYTRMQTSSNHPSFYFVDLIGISVGGQQLAISPSVFSSRGTIIDSGTTITRLPASAYGALRSAFRSYMSQYPAAPPTRVLDTCYDFSGYETISVPKVALHFDGVTLDLDTSGILRHGCLAFAGYQGGSFGIIGNVQQQTFEVVYDLGNERIGFVPQACS</sequence>
<reference evidence="9" key="1">
    <citation type="submission" date="2021-03" db="EMBL/GenBank/DDBJ databases">
        <authorList>
            <consortium name="Genoscope - CEA"/>
            <person name="William W."/>
        </authorList>
    </citation>
    <scope>NUCLEOTIDE SEQUENCE</scope>
    <source>
        <strain evidence="9">Doubled-haploid Pahang</strain>
    </source>
</reference>
<dbReference type="InterPro" id="IPR032799">
    <property type="entry name" value="TAXi_C"/>
</dbReference>
<dbReference type="PANTHER" id="PTHR13683:SF750">
    <property type="entry name" value="ASPARTYL PROTEASE AED1"/>
    <property type="match status" value="1"/>
</dbReference>
<dbReference type="PRINTS" id="PR00792">
    <property type="entry name" value="PEPSIN"/>
</dbReference>
<dbReference type="GO" id="GO:0004190">
    <property type="term" value="F:aspartic-type endopeptidase activity"/>
    <property type="evidence" value="ECO:0007669"/>
    <property type="project" value="UniProtKB-KW"/>
</dbReference>
<dbReference type="FunFam" id="2.40.70.10:FF:000021">
    <property type="entry name" value="Aspartyl protease AED1"/>
    <property type="match status" value="1"/>
</dbReference>
<dbReference type="FunFam" id="2.40.70.10:FF:000013">
    <property type="entry name" value="Aspartyl protease AED1"/>
    <property type="match status" value="1"/>
</dbReference>
<protein>
    <submittedName>
        <fullName evidence="9">(wild Malaysian banana) hypothetical protein</fullName>
    </submittedName>
</protein>
<dbReference type="Proteomes" id="UP000012960">
    <property type="component" value="Unplaced"/>
</dbReference>
<comment type="similarity">
    <text evidence="1">Belongs to the peptidase A1 family.</text>
</comment>
<dbReference type="EnsemblPlants" id="Ma03_t03840.1">
    <property type="protein sequence ID" value="Ma03_p03840.1"/>
    <property type="gene ID" value="Ma03_g03840"/>
</dbReference>
<dbReference type="Pfam" id="PF14543">
    <property type="entry name" value="TAXi_N"/>
    <property type="match status" value="1"/>
</dbReference>
<accession>A0A804I859</accession>
<dbReference type="OMA" id="VYSATHY"/>
<dbReference type="EMBL" id="HG996468">
    <property type="protein sequence ID" value="CAG1849086.1"/>
    <property type="molecule type" value="Genomic_DNA"/>
</dbReference>
<reference evidence="10" key="2">
    <citation type="submission" date="2021-05" db="UniProtKB">
        <authorList>
            <consortium name="EnsemblPlants"/>
        </authorList>
    </citation>
    <scope>IDENTIFICATION</scope>
    <source>
        <strain evidence="10">subsp. malaccensis</strain>
    </source>
</reference>
<dbReference type="OrthoDB" id="2747330at2759"/>
<keyword evidence="11" id="KW-1185">Reference proteome</keyword>